<dbReference type="STRING" id="81409.SAMN04515656_11122"/>
<dbReference type="GO" id="GO:0009401">
    <property type="term" value="P:phosphoenolpyruvate-dependent sugar phosphotransferase system"/>
    <property type="evidence" value="ECO:0007669"/>
    <property type="project" value="UniProtKB-KW"/>
</dbReference>
<keyword evidence="7 9" id="KW-1133">Transmembrane helix</keyword>
<dbReference type="PANTHER" id="PTHR37324:SF2">
    <property type="entry name" value="PTS SYSTEM GALACTITOL-SPECIFIC EIIC COMPONENT"/>
    <property type="match status" value="1"/>
</dbReference>
<feature type="transmembrane region" description="Helical" evidence="9">
    <location>
        <begin position="327"/>
        <end position="344"/>
    </location>
</feature>
<dbReference type="InterPro" id="IPR013014">
    <property type="entry name" value="PTS_EIIC_2"/>
</dbReference>
<evidence type="ECO:0000256" key="4">
    <source>
        <dbReference type="ARBA" id="ARBA00022597"/>
    </source>
</evidence>
<feature type="transmembrane region" description="Helical" evidence="9">
    <location>
        <begin position="39"/>
        <end position="63"/>
    </location>
</feature>
<protein>
    <submittedName>
        <fullName evidence="11">PTS system, galactitol-specific IIC component</fullName>
    </submittedName>
</protein>
<keyword evidence="12" id="KW-1185">Reference proteome</keyword>
<dbReference type="InterPro" id="IPR004703">
    <property type="entry name" value="PTS_sugar-sp_permease"/>
</dbReference>
<evidence type="ECO:0000256" key="6">
    <source>
        <dbReference type="ARBA" id="ARBA00022692"/>
    </source>
</evidence>
<gene>
    <name evidence="11" type="ORF">SAMN04515656_11122</name>
</gene>
<reference evidence="11 12" key="1">
    <citation type="submission" date="2016-10" db="EMBL/GenBank/DDBJ databases">
        <authorList>
            <person name="de Groot N.N."/>
        </authorList>
    </citation>
    <scope>NUCLEOTIDE SEQUENCE [LARGE SCALE GENOMIC DNA]</scope>
    <source>
        <strain evidence="11 12">SR12</strain>
    </source>
</reference>
<feature type="transmembrane region" description="Helical" evidence="9">
    <location>
        <begin position="244"/>
        <end position="262"/>
    </location>
</feature>
<accession>A0A1H4BDY8</accession>
<evidence type="ECO:0000256" key="3">
    <source>
        <dbReference type="ARBA" id="ARBA00022475"/>
    </source>
</evidence>
<evidence type="ECO:0000256" key="8">
    <source>
        <dbReference type="ARBA" id="ARBA00023136"/>
    </source>
</evidence>
<dbReference type="RefSeq" id="WP_090307138.1">
    <property type="nucleotide sequence ID" value="NZ_FNRK01000011.1"/>
</dbReference>
<evidence type="ECO:0000256" key="7">
    <source>
        <dbReference type="ARBA" id="ARBA00022989"/>
    </source>
</evidence>
<keyword evidence="8 9" id="KW-0472">Membrane</keyword>
<dbReference type="Pfam" id="PF03611">
    <property type="entry name" value="EIIC-GAT"/>
    <property type="match status" value="1"/>
</dbReference>
<keyword evidence="5" id="KW-0598">Phosphotransferase system</keyword>
<dbReference type="PANTHER" id="PTHR37324">
    <property type="entry name" value="PTS SYSTEM GALACTITOL-SPECIFIC EIIC COMPONENT"/>
    <property type="match status" value="1"/>
</dbReference>
<keyword evidence="3" id="KW-1003">Cell membrane</keyword>
<comment type="subcellular location">
    <subcellularLocation>
        <location evidence="1">Cell membrane</location>
        <topology evidence="1">Multi-pass membrane protein</topology>
    </subcellularLocation>
</comment>
<dbReference type="EMBL" id="FNRK01000011">
    <property type="protein sequence ID" value="SEA46254.1"/>
    <property type="molecule type" value="Genomic_DNA"/>
</dbReference>
<feature type="transmembrane region" description="Helical" evidence="9">
    <location>
        <begin position="6"/>
        <end position="27"/>
    </location>
</feature>
<evidence type="ECO:0000259" key="10">
    <source>
        <dbReference type="PROSITE" id="PS51104"/>
    </source>
</evidence>
<evidence type="ECO:0000256" key="9">
    <source>
        <dbReference type="SAM" id="Phobius"/>
    </source>
</evidence>
<organism evidence="11 12">
    <name type="scientific">Eubacterium aggregans</name>
    <dbReference type="NCBI Taxonomy" id="81409"/>
    <lineage>
        <taxon>Bacteria</taxon>
        <taxon>Bacillati</taxon>
        <taxon>Bacillota</taxon>
        <taxon>Clostridia</taxon>
        <taxon>Eubacteriales</taxon>
        <taxon>Eubacteriaceae</taxon>
        <taxon>Eubacterium</taxon>
    </lineage>
</organism>
<feature type="transmembrane region" description="Helical" evidence="9">
    <location>
        <begin position="123"/>
        <end position="156"/>
    </location>
</feature>
<proteinExistence type="predicted"/>
<feature type="transmembrane region" description="Helical" evidence="9">
    <location>
        <begin position="289"/>
        <end position="321"/>
    </location>
</feature>
<feature type="transmembrane region" description="Helical" evidence="9">
    <location>
        <begin position="351"/>
        <end position="369"/>
    </location>
</feature>
<dbReference type="GO" id="GO:0015577">
    <property type="term" value="F:galactitol transmembrane transporter activity"/>
    <property type="evidence" value="ECO:0007669"/>
    <property type="project" value="InterPro"/>
</dbReference>
<keyword evidence="2" id="KW-0813">Transport</keyword>
<dbReference type="OrthoDB" id="9787936at2"/>
<feature type="transmembrane region" description="Helical" evidence="9">
    <location>
        <begin position="83"/>
        <end position="111"/>
    </location>
</feature>
<feature type="domain" description="PTS EIIC type-2" evidence="10">
    <location>
        <begin position="4"/>
        <end position="419"/>
    </location>
</feature>
<feature type="transmembrane region" description="Helical" evidence="9">
    <location>
        <begin position="216"/>
        <end position="238"/>
    </location>
</feature>
<evidence type="ECO:0000256" key="1">
    <source>
        <dbReference type="ARBA" id="ARBA00004651"/>
    </source>
</evidence>
<sequence>MNVLQYVLDMGAAVVMPIIVTILGLALGLKLSKAFRSGLTIGIGLTAINLVIGLMGSAVTPAATAMTERFGLNLTVIDVGWPISAAISFGTNIVPFVFLVCVALNIIMLTLNWTKTLNIDFWNYWHFVLTGALIQYLTGNMVLGVIGAGITFIIIMKFADLSAPLVQKYYDMPGVSLPHTESVSWAPIAMGLNWVYDRIPGFRNIDWNNEKIQKRFGLLGELMMLGLLLGIGLGALAGYDLGKMVVLGVNMAAVMFILPRMVRILMEGLIPLSEGAKAFMEKRFPGKELYIGLDAAVAVGSPAVISTSLLMIPITLLLAFILPGNKILPLVDLATLPFFVLWPVIASKGNLFRSLITSTIVVTAILYIATDIAPVFTTMAQATSFTFPEGATTISSLDGGAHLVPYIIYKIVGFINGLF</sequence>
<evidence type="ECO:0000313" key="12">
    <source>
        <dbReference type="Proteomes" id="UP000199394"/>
    </source>
</evidence>
<dbReference type="InterPro" id="IPR013853">
    <property type="entry name" value="EIIC-GAT"/>
</dbReference>
<evidence type="ECO:0000313" key="11">
    <source>
        <dbReference type="EMBL" id="SEA46254.1"/>
    </source>
</evidence>
<dbReference type="Proteomes" id="UP000199394">
    <property type="component" value="Unassembled WGS sequence"/>
</dbReference>
<evidence type="ECO:0000256" key="2">
    <source>
        <dbReference type="ARBA" id="ARBA00022448"/>
    </source>
</evidence>
<evidence type="ECO:0000256" key="5">
    <source>
        <dbReference type="ARBA" id="ARBA00022683"/>
    </source>
</evidence>
<dbReference type="GO" id="GO:0005886">
    <property type="term" value="C:plasma membrane"/>
    <property type="evidence" value="ECO:0007669"/>
    <property type="project" value="UniProtKB-SubCell"/>
</dbReference>
<dbReference type="PIRSF" id="PIRSF006304">
    <property type="entry name" value="GatC"/>
    <property type="match status" value="1"/>
</dbReference>
<keyword evidence="4" id="KW-0762">Sugar transport</keyword>
<dbReference type="AlphaFoldDB" id="A0A1H4BDY8"/>
<dbReference type="PROSITE" id="PS51104">
    <property type="entry name" value="PTS_EIIC_TYPE_2"/>
    <property type="match status" value="1"/>
</dbReference>
<keyword evidence="6 9" id="KW-0812">Transmembrane</keyword>
<name>A0A1H4BDY8_9FIRM</name>